<name>A0A644W050_9ZZZZ</name>
<gene>
    <name evidence="1" type="ORF">SDC9_43142</name>
</gene>
<dbReference type="AlphaFoldDB" id="A0A644W050"/>
<evidence type="ECO:0000313" key="1">
    <source>
        <dbReference type="EMBL" id="MPL96957.1"/>
    </source>
</evidence>
<comment type="caution">
    <text evidence="1">The sequence shown here is derived from an EMBL/GenBank/DDBJ whole genome shotgun (WGS) entry which is preliminary data.</text>
</comment>
<protein>
    <submittedName>
        <fullName evidence="1">Uncharacterized protein</fullName>
    </submittedName>
</protein>
<organism evidence="1">
    <name type="scientific">bioreactor metagenome</name>
    <dbReference type="NCBI Taxonomy" id="1076179"/>
    <lineage>
        <taxon>unclassified sequences</taxon>
        <taxon>metagenomes</taxon>
        <taxon>ecological metagenomes</taxon>
    </lineage>
</organism>
<dbReference type="EMBL" id="VSSQ01000534">
    <property type="protein sequence ID" value="MPL96957.1"/>
    <property type="molecule type" value="Genomic_DNA"/>
</dbReference>
<reference evidence="1" key="1">
    <citation type="submission" date="2019-08" db="EMBL/GenBank/DDBJ databases">
        <authorList>
            <person name="Kucharzyk K."/>
            <person name="Murdoch R.W."/>
            <person name="Higgins S."/>
            <person name="Loffler F."/>
        </authorList>
    </citation>
    <scope>NUCLEOTIDE SEQUENCE</scope>
</reference>
<sequence length="118" mass="12918">MQPRLLLGSYDIEVCSQESGSGLGVLPLKPIHKVIGSGIWCNTMTLTAWISLCKQVGQTDEFIPIGPLRVLMGDGFALYGFAQYAEGILFVDGPTGLWPSLFGLLQHHRSSNHCEQQE</sequence>
<accession>A0A644W050</accession>
<proteinExistence type="predicted"/>